<proteinExistence type="predicted"/>
<dbReference type="EMBL" id="SLWY01000006">
    <property type="protein sequence ID" value="TCO81941.1"/>
    <property type="molecule type" value="Genomic_DNA"/>
</dbReference>
<sequence>MGKPVTVQVGSQSLTIVPREGQEVTPEQTELVKTALRNALARLTDALYITTLGRTLLDDLYGRRVLDQGSGRRVFDRSALEDLRPLNGYFDILAVCFMLTPPEDRNDIEGFRRCLKIVHDNLTQVHQGLSAGTVQIDDLEPEALVLGKVPEGYVKVGPLERLSMWWQGDEHFHNFKSEQALASTLHLYFSKPGMNVWQATQTLIHEADHKYCRTYDYYYISADALRQMQRIRDSDKLIRNLQRELEAKGQALGGASKPLAEQFRGVFPKADLWGGEMTVVKALNNADSYAYYAMWVSDN</sequence>
<reference evidence="1 2" key="1">
    <citation type="submission" date="2019-03" db="EMBL/GenBank/DDBJ databases">
        <title>Genomic Encyclopedia of Type Strains, Phase IV (KMG-IV): sequencing the most valuable type-strain genomes for metagenomic binning, comparative biology and taxonomic classification.</title>
        <authorList>
            <person name="Goeker M."/>
        </authorList>
    </citation>
    <scope>NUCLEOTIDE SEQUENCE [LARGE SCALE GENOMIC DNA]</scope>
    <source>
        <strain evidence="1 2">DSM 25287</strain>
    </source>
</reference>
<keyword evidence="2" id="KW-1185">Reference proteome</keyword>
<evidence type="ECO:0000313" key="1">
    <source>
        <dbReference type="EMBL" id="TCO81941.1"/>
    </source>
</evidence>
<dbReference type="Proteomes" id="UP000295765">
    <property type="component" value="Unassembled WGS sequence"/>
</dbReference>
<dbReference type="AlphaFoldDB" id="A0A4R2LQT3"/>
<evidence type="ECO:0000313" key="2">
    <source>
        <dbReference type="Proteomes" id="UP000295765"/>
    </source>
</evidence>
<dbReference type="RefSeq" id="WP_132540023.1">
    <property type="nucleotide sequence ID" value="NZ_SLWY01000006.1"/>
</dbReference>
<name>A0A4R2LQT3_9GAMM</name>
<protein>
    <submittedName>
        <fullName evidence="1">Uncharacterized protein</fullName>
    </submittedName>
</protein>
<organism evidence="1 2">
    <name type="scientific">Plasticicumulans lactativorans</name>
    <dbReference type="NCBI Taxonomy" id="1133106"/>
    <lineage>
        <taxon>Bacteria</taxon>
        <taxon>Pseudomonadati</taxon>
        <taxon>Pseudomonadota</taxon>
        <taxon>Gammaproteobacteria</taxon>
        <taxon>Candidatus Competibacteraceae</taxon>
        <taxon>Plasticicumulans</taxon>
    </lineage>
</organism>
<accession>A0A4R2LQT3</accession>
<gene>
    <name evidence="1" type="ORF">EV699_10635</name>
</gene>
<comment type="caution">
    <text evidence="1">The sequence shown here is derived from an EMBL/GenBank/DDBJ whole genome shotgun (WGS) entry which is preliminary data.</text>
</comment>